<dbReference type="Proteomes" id="UP000886595">
    <property type="component" value="Unassembled WGS sequence"/>
</dbReference>
<comment type="caution">
    <text evidence="2">The sequence shown here is derived from an EMBL/GenBank/DDBJ whole genome shotgun (WGS) entry which is preliminary data.</text>
</comment>
<evidence type="ECO:0000313" key="3">
    <source>
        <dbReference type="Proteomes" id="UP000886595"/>
    </source>
</evidence>
<keyword evidence="1" id="KW-0812">Transmembrane</keyword>
<dbReference type="EMBL" id="JAAMPC010000008">
    <property type="protein sequence ID" value="KAG2298356.1"/>
    <property type="molecule type" value="Genomic_DNA"/>
</dbReference>
<accession>A0A8X7V3J8</accession>
<keyword evidence="1" id="KW-1133">Transmembrane helix</keyword>
<gene>
    <name evidence="2" type="ORF">Bca52824_034828</name>
</gene>
<reference evidence="2 3" key="1">
    <citation type="submission" date="2020-02" db="EMBL/GenBank/DDBJ databases">
        <authorList>
            <person name="Ma Q."/>
            <person name="Huang Y."/>
            <person name="Song X."/>
            <person name="Pei D."/>
        </authorList>
    </citation>
    <scope>NUCLEOTIDE SEQUENCE [LARGE SCALE GENOMIC DNA]</scope>
    <source>
        <strain evidence="2">Sxm20200214</strain>
        <tissue evidence="2">Leaf</tissue>
    </source>
</reference>
<evidence type="ECO:0000256" key="1">
    <source>
        <dbReference type="SAM" id="Phobius"/>
    </source>
</evidence>
<keyword evidence="1" id="KW-0472">Membrane</keyword>
<organism evidence="2 3">
    <name type="scientific">Brassica carinata</name>
    <name type="common">Ethiopian mustard</name>
    <name type="synonym">Abyssinian cabbage</name>
    <dbReference type="NCBI Taxonomy" id="52824"/>
    <lineage>
        <taxon>Eukaryota</taxon>
        <taxon>Viridiplantae</taxon>
        <taxon>Streptophyta</taxon>
        <taxon>Embryophyta</taxon>
        <taxon>Tracheophyta</taxon>
        <taxon>Spermatophyta</taxon>
        <taxon>Magnoliopsida</taxon>
        <taxon>eudicotyledons</taxon>
        <taxon>Gunneridae</taxon>
        <taxon>Pentapetalae</taxon>
        <taxon>rosids</taxon>
        <taxon>malvids</taxon>
        <taxon>Brassicales</taxon>
        <taxon>Brassicaceae</taxon>
        <taxon>Brassiceae</taxon>
        <taxon>Brassica</taxon>
    </lineage>
</organism>
<evidence type="ECO:0000313" key="2">
    <source>
        <dbReference type="EMBL" id="KAG2298356.1"/>
    </source>
</evidence>
<keyword evidence="3" id="KW-1185">Reference proteome</keyword>
<dbReference type="AlphaFoldDB" id="A0A8X7V3J8"/>
<name>A0A8X7V3J8_BRACI</name>
<feature type="transmembrane region" description="Helical" evidence="1">
    <location>
        <begin position="20"/>
        <end position="41"/>
    </location>
</feature>
<proteinExistence type="predicted"/>
<sequence>MLAQSMPVALLTQQMNRSNIVYYILFSGAGPGNITTISPVSSLPTRFWWSKATTSSHGMKPTRVAAATHAAKCTTTTTYAPPLSHIYPSIPRLTVLF</sequence>
<protein>
    <submittedName>
        <fullName evidence="2">Uncharacterized protein</fullName>
    </submittedName>
</protein>